<dbReference type="InterPro" id="IPR010787">
    <property type="entry name" value="DUF1385"/>
</dbReference>
<evidence type="ECO:0000313" key="3">
    <source>
        <dbReference type="Proteomes" id="UP000178086"/>
    </source>
</evidence>
<feature type="transmembrane region" description="Helical" evidence="1">
    <location>
        <begin position="80"/>
        <end position="98"/>
    </location>
</feature>
<gene>
    <name evidence="2" type="ORF">A2074_02930</name>
</gene>
<name>A0A1F2UPD8_9ACTN</name>
<evidence type="ECO:0000313" key="2">
    <source>
        <dbReference type="EMBL" id="OFW34830.1"/>
    </source>
</evidence>
<accession>A0A1F2UPD8</accession>
<dbReference type="PANTHER" id="PTHR42867:SF1">
    <property type="entry name" value="MEMBRANE PROTEIN-RELATED"/>
    <property type="match status" value="1"/>
</dbReference>
<feature type="transmembrane region" description="Helical" evidence="1">
    <location>
        <begin position="110"/>
        <end position="133"/>
    </location>
</feature>
<feature type="transmembrane region" description="Helical" evidence="1">
    <location>
        <begin position="191"/>
        <end position="211"/>
    </location>
</feature>
<proteinExistence type="predicted"/>
<dbReference type="AlphaFoldDB" id="A0A1F2UPD8"/>
<keyword evidence="1" id="KW-0472">Membrane</keyword>
<evidence type="ECO:0008006" key="4">
    <source>
        <dbReference type="Google" id="ProtNLM"/>
    </source>
</evidence>
<reference evidence="2 3" key="1">
    <citation type="journal article" date="2016" name="Nat. Commun.">
        <title>Thousands of microbial genomes shed light on interconnected biogeochemical processes in an aquifer system.</title>
        <authorList>
            <person name="Anantharaman K."/>
            <person name="Brown C.T."/>
            <person name="Hug L.A."/>
            <person name="Sharon I."/>
            <person name="Castelle C.J."/>
            <person name="Probst A.J."/>
            <person name="Thomas B.C."/>
            <person name="Singh A."/>
            <person name="Wilkins M.J."/>
            <person name="Karaoz U."/>
            <person name="Brodie E.L."/>
            <person name="Williams K.H."/>
            <person name="Hubbard S.S."/>
            <person name="Banfield J.F."/>
        </authorList>
    </citation>
    <scope>NUCLEOTIDE SEQUENCE [LARGE SCALE GENOMIC DNA]</scope>
</reference>
<dbReference type="Proteomes" id="UP000178086">
    <property type="component" value="Unassembled WGS sequence"/>
</dbReference>
<organism evidence="2 3">
    <name type="scientific">Candidatus Aquicultor primus</name>
    <dbReference type="NCBI Taxonomy" id="1797195"/>
    <lineage>
        <taxon>Bacteria</taxon>
        <taxon>Bacillati</taxon>
        <taxon>Actinomycetota</taxon>
        <taxon>Candidatus Aquicultoria</taxon>
        <taxon>Candidatus Aquicultorales</taxon>
        <taxon>Candidatus Aquicultoraceae</taxon>
        <taxon>Candidatus Aquicultor</taxon>
    </lineage>
</organism>
<comment type="caution">
    <text evidence="2">The sequence shown here is derived from an EMBL/GenBank/DDBJ whole genome shotgun (WGS) entry which is preliminary data.</text>
</comment>
<keyword evidence="1" id="KW-0812">Transmembrane</keyword>
<dbReference type="PANTHER" id="PTHR42867">
    <property type="entry name" value="MEMBRANE PROTEIN-RELATED"/>
    <property type="match status" value="1"/>
</dbReference>
<dbReference type="EMBL" id="MELI01000030">
    <property type="protein sequence ID" value="OFW34830.1"/>
    <property type="molecule type" value="Genomic_DNA"/>
</dbReference>
<evidence type="ECO:0000256" key="1">
    <source>
        <dbReference type="SAM" id="Phobius"/>
    </source>
</evidence>
<keyword evidence="1" id="KW-1133">Transmembrane helix</keyword>
<dbReference type="Pfam" id="PF07136">
    <property type="entry name" value="DUF1385"/>
    <property type="match status" value="1"/>
</dbReference>
<feature type="transmembrane region" description="Helical" evidence="1">
    <location>
        <begin position="168"/>
        <end position="185"/>
    </location>
</feature>
<protein>
    <recommendedName>
        <fullName evidence="4">DUF1385 domain-containing protein</fullName>
    </recommendedName>
</protein>
<sequence length="268" mass="30196">MSEIKVGGQAFGDGVLMRTKRYWALVREDGSTEFGSVTSWLDHHPRWNFFFIRSVIMFAEMMKFGLKTYSKIPAAGNKRLLLWIGIYLAVTMPLSMLVNDMFGEGPLVYGAFQFFSFIAALWAISMGMTARIWTYHGAEHKVVNAFEQGKDIEDVAAVRVCSRIHQRCGTNFAFLILVVTSLYFPNPGAGINALLAISYTVFALAMSLEIFRQLMRFPKFIVSRVILFGGQQMQRFITTREPDDDQIVVASKALQLVLTLEAMDSARG</sequence>